<organism evidence="2">
    <name type="scientific">Xenopus tropicalis</name>
    <name type="common">Western clawed frog</name>
    <name type="synonym">Silurana tropicalis</name>
    <dbReference type="NCBI Taxonomy" id="8364"/>
    <lineage>
        <taxon>Eukaryota</taxon>
        <taxon>Metazoa</taxon>
        <taxon>Chordata</taxon>
        <taxon>Craniata</taxon>
        <taxon>Vertebrata</taxon>
        <taxon>Euteleostomi</taxon>
        <taxon>Amphibia</taxon>
        <taxon>Batrachia</taxon>
        <taxon>Anura</taxon>
        <taxon>Pipoidea</taxon>
        <taxon>Pipidae</taxon>
        <taxon>Xenopodinae</taxon>
        <taxon>Xenopus</taxon>
        <taxon>Silurana</taxon>
    </lineage>
</organism>
<dbReference type="EMBL" id="KV461027">
    <property type="protein sequence ID" value="OCA14990.1"/>
    <property type="molecule type" value="Genomic_DNA"/>
</dbReference>
<feature type="domain" description="KRAB" evidence="1">
    <location>
        <begin position="16"/>
        <end position="112"/>
    </location>
</feature>
<dbReference type="InterPro" id="IPR050169">
    <property type="entry name" value="Krueppel_C2H2_ZnF"/>
</dbReference>
<gene>
    <name evidence="2" type="ORF">XENTR_v90030809mg</name>
</gene>
<dbReference type="CDD" id="cd07765">
    <property type="entry name" value="KRAB_A-box"/>
    <property type="match status" value="1"/>
</dbReference>
<dbReference type="SMART" id="SM00349">
    <property type="entry name" value="KRAB"/>
    <property type="match status" value="1"/>
</dbReference>
<protein>
    <recommendedName>
        <fullName evidence="1">KRAB domain-containing protein</fullName>
    </recommendedName>
</protein>
<dbReference type="PROSITE" id="PS50805">
    <property type="entry name" value="KRAB"/>
    <property type="match status" value="1"/>
</dbReference>
<dbReference type="GO" id="GO:0006355">
    <property type="term" value="P:regulation of DNA-templated transcription"/>
    <property type="evidence" value="ECO:0007669"/>
    <property type="project" value="InterPro"/>
</dbReference>
<dbReference type="Pfam" id="PF01352">
    <property type="entry name" value="KRAB"/>
    <property type="match status" value="1"/>
</dbReference>
<evidence type="ECO:0000313" key="2">
    <source>
        <dbReference type="EMBL" id="OCA14990.1"/>
    </source>
</evidence>
<reference evidence="2" key="3">
    <citation type="submission" date="2016-05" db="EMBL/GenBank/DDBJ databases">
        <title>WGS assembly of Xenopus tropicalis.</title>
        <authorList>
            <person name="Sessions A."/>
            <person name="Jenkins J."/>
            <person name="Mitros T."/>
            <person name="Lyons J.T."/>
            <person name="Dichmann D.S."/>
            <person name="Robert J."/>
            <person name="Harland R.M."/>
            <person name="Rokhsar D.S."/>
        </authorList>
    </citation>
    <scope>NUCLEOTIDE SEQUENCE</scope>
    <source>
        <strain evidence="2">Nigerian</strain>
    </source>
</reference>
<sequence length="230" mass="24646">MDPTFLPQQVSVRALVTFHDVAACFSDEDWRLLEDWQKELYKNVMREIHTALQAMGKGAVTGYGGDPHCPAGHGYGIRGRSTLPCWPWVRGQLRDMGEIHTALLAMGKGAFTGYGGDPHCPAGHGPWVRGQLQDTGEIHSALQAMGKGAVTGYGGDPHFPAGHGPWVRGQLRDTGEIHTALQAMGKGAVTGYGGDPHCPAGHGLSGFNESKFPYNCPCDLPHCFSLLTEG</sequence>
<name>A0A1B8XWE2_XENTR</name>
<dbReference type="Gene3D" id="6.10.140.140">
    <property type="match status" value="1"/>
</dbReference>
<dbReference type="InterPro" id="IPR036051">
    <property type="entry name" value="KRAB_dom_sf"/>
</dbReference>
<dbReference type="SUPFAM" id="SSF109640">
    <property type="entry name" value="KRAB domain (Kruppel-associated box)"/>
    <property type="match status" value="1"/>
</dbReference>
<dbReference type="PANTHER" id="PTHR23232:SF152">
    <property type="entry name" value="ZINC FINGER PROTEIN 182"/>
    <property type="match status" value="1"/>
</dbReference>
<reference evidence="2" key="2">
    <citation type="journal article" date="2010" name="Science">
        <title>The genome of the Western clawed frog Xenopus tropicalis.</title>
        <authorList>
            <person name="Hellsten U."/>
            <person name="Harland R.M."/>
            <person name="Gilchrist M.J."/>
            <person name="Hendrix D."/>
            <person name="Jurka J."/>
            <person name="Kapitonov V."/>
            <person name="Ovcharenko I."/>
            <person name="Putnam N.H."/>
            <person name="Shu S."/>
            <person name="Taher L."/>
            <person name="Blitz I.L."/>
            <person name="Blumberg B."/>
            <person name="Dichmann D.S."/>
            <person name="Dubchak I."/>
            <person name="Amaya E."/>
            <person name="Detter J.C."/>
            <person name="Fletcher R."/>
            <person name="Gerhard D.S."/>
            <person name="Goodstein D."/>
            <person name="Graves T."/>
            <person name="Grigoriev I.V."/>
            <person name="Grimwood J."/>
            <person name="Kawashima T."/>
            <person name="Lindquist E."/>
            <person name="Lucas S.M."/>
            <person name="Mead P.E."/>
            <person name="Mitros T."/>
            <person name="Ogino H."/>
            <person name="Ohta Y."/>
            <person name="Poliakov A.V."/>
            <person name="Pollet N."/>
            <person name="Robert J."/>
            <person name="Salamov A."/>
            <person name="Sater A.K."/>
            <person name="Schmutz J."/>
            <person name="Terry A."/>
            <person name="Vize P.D."/>
            <person name="Warren W.C."/>
            <person name="Wells D."/>
            <person name="Wills A."/>
            <person name="Wilson R.K."/>
            <person name="Zimmerman L.B."/>
            <person name="Zorn A.M."/>
            <person name="Grainger R."/>
            <person name="Grammer T."/>
            <person name="Khokha M.K."/>
            <person name="Richardson P.M."/>
            <person name="Rokhsar D.S."/>
        </authorList>
    </citation>
    <scope>NUCLEOTIDE SEQUENCE [LARGE SCALE GENOMIC DNA]</scope>
    <source>
        <strain evidence="2">Nigerian</strain>
    </source>
</reference>
<evidence type="ECO:0000259" key="1">
    <source>
        <dbReference type="PROSITE" id="PS50805"/>
    </source>
</evidence>
<dbReference type="AlphaFoldDB" id="A0A1B8XWE2"/>
<dbReference type="PANTHER" id="PTHR23232">
    <property type="entry name" value="KRAB DOMAIN C2H2 ZINC FINGER"/>
    <property type="match status" value="1"/>
</dbReference>
<dbReference type="InterPro" id="IPR001909">
    <property type="entry name" value="KRAB"/>
</dbReference>
<proteinExistence type="predicted"/>
<reference evidence="2" key="1">
    <citation type="submission" date="2009-11" db="EMBL/GenBank/DDBJ databases">
        <authorList>
            <consortium name="US DOE Joint Genome Institute (JGI-PGF)"/>
            <person name="Ottilar R."/>
            <person name="Schmutz J."/>
            <person name="Salamov A."/>
            <person name="Cheng J.F."/>
            <person name="Lucas S."/>
            <person name="Pitluck S."/>
            <person name="Gundlach H."/>
            <person name="Guo Y."/>
            <person name="Haberer G."/>
            <person name="Nasrallah J."/>
            <person name="Mayer K.F.X."/>
            <person name="van de Peer Y."/>
            <person name="Weigel D."/>
            <person name="Grigoriev I.V."/>
        </authorList>
    </citation>
    <scope>NUCLEOTIDE SEQUENCE</scope>
    <source>
        <strain evidence="2">Nigerian</strain>
    </source>
</reference>
<accession>A0A1B8XWE2</accession>